<dbReference type="OrthoDB" id="1956004at2"/>
<proteinExistence type="predicted"/>
<dbReference type="Gene3D" id="2.110.10.10">
    <property type="entry name" value="Hemopexin-like domain"/>
    <property type="match status" value="2"/>
</dbReference>
<sequence>MKSLLSKGLLALQLLGLSVVAAAAPKVLLIGIDGAQYEKMQALNLPNLNRLQVTRSYTGGVNGAASQQATVSGPGWATILTGVWTSKHHVVSNDSGLADARYPSLFKRVRDARPTAYIASVTHWGSINQQFFANDVASNNYNANGLADQAVADKVVALINTTPADFIFAHLDDVDEAGHSSGFGSAYNTALRDADTRMGQMLSAVQARQAQTGDDWLVLVTTDHGREPLLGYNHGNQTQSEKTTFIGSNKVMNTEFTQRVVNVSNQDFGGLYGYAPQTWIAPTVLRHLGIEPQAAWQLDGAPLIGATAVRKLLPAQGTQYNFTWYADAAGMIDISRNGQWLASVPALQQGYLDSGAPKGVVDYTLTQNGTPVSLRQNRIEIQATLDWDSSRSYFFLNDGSYVRYNNVLDKAESGYPQAVTDSNWPGLASYAGKLVGGFSKDASVAYFFLSDGTYIRYDKTNDRVESGYPKPVNDSTWPGLGAYATQIAATLRWTGDKVQFFLRDGRYIRYSLIADKADSGYPKVVNDSTWPGVGAYATKIRAAVKWSDAKAYFFLSDGTYIRYNISSDKADAGYPKVVDSSSWPGVVPY</sequence>
<dbReference type="Proteomes" id="UP000192761">
    <property type="component" value="Unassembled WGS sequence"/>
</dbReference>
<keyword evidence="1" id="KW-0732">Signal</keyword>
<dbReference type="GO" id="GO:0016787">
    <property type="term" value="F:hydrolase activity"/>
    <property type="evidence" value="ECO:0007669"/>
    <property type="project" value="UniProtKB-ARBA"/>
</dbReference>
<dbReference type="Pfam" id="PF01663">
    <property type="entry name" value="Phosphodiest"/>
    <property type="match status" value="1"/>
</dbReference>
<keyword evidence="3" id="KW-1185">Reference proteome</keyword>
<feature type="chain" id="PRO_5013388942" evidence="1">
    <location>
        <begin position="24"/>
        <end position="589"/>
    </location>
</feature>
<dbReference type="PANTHER" id="PTHR10151:SF120">
    <property type="entry name" value="BIS(5'-ADENOSYL)-TRIPHOSPHATASE"/>
    <property type="match status" value="1"/>
</dbReference>
<protein>
    <submittedName>
        <fullName evidence="2">Phosphoglycerate mutase</fullName>
    </submittedName>
</protein>
<dbReference type="AlphaFoldDB" id="A0A1W1XDV9"/>
<dbReference type="SUPFAM" id="SSF53649">
    <property type="entry name" value="Alkaline phosphatase-like"/>
    <property type="match status" value="1"/>
</dbReference>
<dbReference type="SUPFAM" id="SSF50923">
    <property type="entry name" value="Hemopexin-like domain"/>
    <property type="match status" value="1"/>
</dbReference>
<dbReference type="STRING" id="1121001.SAMN02745857_01256"/>
<reference evidence="2 3" key="1">
    <citation type="submission" date="2017-04" db="EMBL/GenBank/DDBJ databases">
        <authorList>
            <person name="Afonso C.L."/>
            <person name="Miller P.J."/>
            <person name="Scott M.A."/>
            <person name="Spackman E."/>
            <person name="Goraichik I."/>
            <person name="Dimitrov K.M."/>
            <person name="Suarez D.L."/>
            <person name="Swayne D.E."/>
        </authorList>
    </citation>
    <scope>NUCLEOTIDE SEQUENCE [LARGE SCALE GENOMIC DNA]</scope>
    <source>
        <strain evidence="2 3">DSM 23236</strain>
    </source>
</reference>
<dbReference type="RefSeq" id="WP_084089927.1">
    <property type="nucleotide sequence ID" value="NZ_FWXD01000006.1"/>
</dbReference>
<dbReference type="Gene3D" id="3.40.720.10">
    <property type="entry name" value="Alkaline Phosphatase, subunit A"/>
    <property type="match status" value="2"/>
</dbReference>
<dbReference type="PANTHER" id="PTHR10151">
    <property type="entry name" value="ECTONUCLEOTIDE PYROPHOSPHATASE/PHOSPHODIESTERASE"/>
    <property type="match status" value="1"/>
</dbReference>
<evidence type="ECO:0000313" key="3">
    <source>
        <dbReference type="Proteomes" id="UP000192761"/>
    </source>
</evidence>
<name>A0A1W1XDV9_9NEIS</name>
<organism evidence="2 3">
    <name type="scientific">Andreprevotia lacus DSM 23236</name>
    <dbReference type="NCBI Taxonomy" id="1121001"/>
    <lineage>
        <taxon>Bacteria</taxon>
        <taxon>Pseudomonadati</taxon>
        <taxon>Pseudomonadota</taxon>
        <taxon>Betaproteobacteria</taxon>
        <taxon>Neisseriales</taxon>
        <taxon>Chitinibacteraceae</taxon>
        <taxon>Andreprevotia</taxon>
    </lineage>
</organism>
<dbReference type="InterPro" id="IPR018487">
    <property type="entry name" value="Hemopexin-like_repeat"/>
</dbReference>
<dbReference type="InterPro" id="IPR002591">
    <property type="entry name" value="Phosphodiest/P_Trfase"/>
</dbReference>
<dbReference type="InterPro" id="IPR017850">
    <property type="entry name" value="Alkaline_phosphatase_core_sf"/>
</dbReference>
<dbReference type="EMBL" id="FWXD01000006">
    <property type="protein sequence ID" value="SMC21838.1"/>
    <property type="molecule type" value="Genomic_DNA"/>
</dbReference>
<gene>
    <name evidence="2" type="ORF">SAMN02745857_01256</name>
</gene>
<feature type="signal peptide" evidence="1">
    <location>
        <begin position="1"/>
        <end position="23"/>
    </location>
</feature>
<accession>A0A1W1XDV9</accession>
<dbReference type="SMART" id="SM00120">
    <property type="entry name" value="HX"/>
    <property type="match status" value="4"/>
</dbReference>
<dbReference type="InterPro" id="IPR036375">
    <property type="entry name" value="Hemopexin-like_dom_sf"/>
</dbReference>
<evidence type="ECO:0000256" key="1">
    <source>
        <dbReference type="SAM" id="SignalP"/>
    </source>
</evidence>
<evidence type="ECO:0000313" key="2">
    <source>
        <dbReference type="EMBL" id="SMC21838.1"/>
    </source>
</evidence>